<evidence type="ECO:0008006" key="5">
    <source>
        <dbReference type="Google" id="ProtNLM"/>
    </source>
</evidence>
<comment type="caution">
    <text evidence="3">The sequence shown here is derived from an EMBL/GenBank/DDBJ whole genome shotgun (WGS) entry which is preliminary data.</text>
</comment>
<dbReference type="InterPro" id="IPR005194">
    <property type="entry name" value="Glyco_hydro_65_C"/>
</dbReference>
<evidence type="ECO:0000259" key="1">
    <source>
        <dbReference type="Pfam" id="PF03633"/>
    </source>
</evidence>
<proteinExistence type="predicted"/>
<reference evidence="3 4" key="1">
    <citation type="submission" date="2024-02" db="EMBL/GenBank/DDBJ databases">
        <title>De novo assembly and annotation of 12 fungi associated with fruit tree decline syndrome in Ontario, Canada.</title>
        <authorList>
            <person name="Sulman M."/>
            <person name="Ellouze W."/>
            <person name="Ilyukhin E."/>
        </authorList>
    </citation>
    <scope>NUCLEOTIDE SEQUENCE [LARGE SCALE GENOMIC DNA]</scope>
    <source>
        <strain evidence="3 4">M1-105</strain>
    </source>
</reference>
<dbReference type="InterPro" id="IPR012341">
    <property type="entry name" value="6hp_glycosidase-like_sf"/>
</dbReference>
<protein>
    <recommendedName>
        <fullName evidence="5">Alpha,alpha-trehalase</fullName>
    </recommendedName>
</protein>
<dbReference type="Pfam" id="PF22422">
    <property type="entry name" value="MGH1-like_GH"/>
    <property type="match status" value="1"/>
</dbReference>
<dbReference type="Proteomes" id="UP001521116">
    <property type="component" value="Unassembled WGS sequence"/>
</dbReference>
<dbReference type="InterPro" id="IPR008928">
    <property type="entry name" value="6-hairpin_glycosidase_sf"/>
</dbReference>
<evidence type="ECO:0000313" key="3">
    <source>
        <dbReference type="EMBL" id="KAL1633641.1"/>
    </source>
</evidence>
<gene>
    <name evidence="3" type="ORF">SLS56_002789</name>
</gene>
<organism evidence="3 4">
    <name type="scientific">Neofusicoccum ribis</name>
    <dbReference type="NCBI Taxonomy" id="45134"/>
    <lineage>
        <taxon>Eukaryota</taxon>
        <taxon>Fungi</taxon>
        <taxon>Dikarya</taxon>
        <taxon>Ascomycota</taxon>
        <taxon>Pezizomycotina</taxon>
        <taxon>Dothideomycetes</taxon>
        <taxon>Dothideomycetes incertae sedis</taxon>
        <taxon>Botryosphaeriales</taxon>
        <taxon>Botryosphaeriaceae</taxon>
        <taxon>Neofusicoccum</taxon>
    </lineage>
</organism>
<dbReference type="Gene3D" id="1.50.10.10">
    <property type="match status" value="1"/>
</dbReference>
<keyword evidence="4" id="KW-1185">Reference proteome</keyword>
<dbReference type="SUPFAM" id="SSF48208">
    <property type="entry name" value="Six-hairpin glycosidases"/>
    <property type="match status" value="1"/>
</dbReference>
<dbReference type="Pfam" id="PF03633">
    <property type="entry name" value="Glyco_hydro_65C"/>
    <property type="match status" value="1"/>
</dbReference>
<evidence type="ECO:0000313" key="4">
    <source>
        <dbReference type="Proteomes" id="UP001521116"/>
    </source>
</evidence>
<accession>A0ABR3T2V8</accession>
<sequence length="824" mass="90661">MRAGRSGAQQDPVRPYPLPDGHLKSTAILDYASYLGGFDDQQWYLDNIPFVDLPDKEAQDVYYYRTSVIKRHLKYVHEGHGWMFTEFIHPVSWASKFQTIPDSAGHHIVEARWLRDPAYVKDLITAYTRAGVEALSGITYTHYVQRAILEHAQVTGDREFLTSQLDGMIASFNLWDVQFDNSTGLYHRVPLSDAQEYSLPGYVVGGPDGGPMQEWIDPANDYTTIFLGPETYRPSHNSYMVANARAIAEVARLAGNTPVASEWAARAAKLEQDMHDLLWDADQNYWIDVVWQTNLRITGRELIGFFPYRFDIEDTDGAIRGLEATLDAEGFLTEFGPTTLEQRNPYYTALKNMTNCCVWNGQSWPFSTSVYLGTLAKIARANRSDVITPEFFQQEFRKYVVTNYKGGVPYTAESHYPTVDAWSGDTANHSEHYFHSTYLDNVFTNLLGIVPTLDDRLELQPLVPENWTYFAVENLPYHGSLLSLLWDQDGTHYTTTNHSAGLSVFMNSILIHTQPTLATTNITLANSTAAVRALATSPRHANILSNPNSPHGLPSVTADYRWSTNGDISAYEAWKLNDGLVWFDATPDNRWTNNQSYSPYAAVNVSLPRARRLSAISLAVLDDSAAGGAIACPRAVDVVDAATGALLARRDPWLACAPNALNTIAFDAAAGDVRTDRLALTFTNQIPFAVALTEVQLWVPEERGATQRRYAAADGLLGAWIGFFQGRAAGTNASVEDGGVRLGAGGWVEVAGVEGGGGGAGRVAVVGREGSVRVVANWLPGKGNQTVVLDGGEAVVEVELLDGRNVITVFQEEGSPWVDAVVVG</sequence>
<feature type="domain" description="Mannosylglycerate hydrolase MGH1-like glycoside hydrolase" evidence="2">
    <location>
        <begin position="98"/>
        <end position="436"/>
    </location>
</feature>
<evidence type="ECO:0000259" key="2">
    <source>
        <dbReference type="Pfam" id="PF22422"/>
    </source>
</evidence>
<name>A0ABR3T2V8_9PEZI</name>
<dbReference type="EMBL" id="JAJVDC020000020">
    <property type="protein sequence ID" value="KAL1633641.1"/>
    <property type="molecule type" value="Genomic_DNA"/>
</dbReference>
<dbReference type="Gene3D" id="2.60.120.260">
    <property type="entry name" value="Galactose-binding domain-like"/>
    <property type="match status" value="1"/>
</dbReference>
<feature type="domain" description="Glycoside hydrolase family 65 C-terminal" evidence="1">
    <location>
        <begin position="453"/>
        <end position="505"/>
    </location>
</feature>
<dbReference type="InterPro" id="IPR054491">
    <property type="entry name" value="MGH1-like_GH"/>
</dbReference>